<keyword evidence="2" id="KW-1185">Reference proteome</keyword>
<name>A0A0X8X2N2_9SPHI</name>
<gene>
    <name evidence="1" type="ORF">MgSA37_00670</name>
</gene>
<dbReference type="Proteomes" id="UP000218263">
    <property type="component" value="Chromosome"/>
</dbReference>
<evidence type="ECO:0000313" key="2">
    <source>
        <dbReference type="Proteomes" id="UP000218263"/>
    </source>
</evidence>
<accession>A0A0X8X2N2</accession>
<dbReference type="AlphaFoldDB" id="A0A0X8X2N2"/>
<sequence>MERIVLEVDDKVAKAWRDAPSDKRRDISNKINIRMSKELFEYDKAAFLQYLDGLRNEMAERGLTQEILDDILKDEA</sequence>
<dbReference type="RefSeq" id="WP_096349829.1">
    <property type="nucleotide sequence ID" value="NZ_AP017313.1"/>
</dbReference>
<dbReference type="EMBL" id="AP017313">
    <property type="protein sequence ID" value="BAU52509.1"/>
    <property type="molecule type" value="Genomic_DNA"/>
</dbReference>
<protein>
    <submittedName>
        <fullName evidence="1">Uncharacterized protein</fullName>
    </submittedName>
</protein>
<evidence type="ECO:0000313" key="1">
    <source>
        <dbReference type="EMBL" id="BAU52509.1"/>
    </source>
</evidence>
<reference evidence="1 2" key="1">
    <citation type="submission" date="2015-12" db="EMBL/GenBank/DDBJ databases">
        <title>Genome sequence of Mucilaginibacter gotjawali.</title>
        <authorList>
            <person name="Lee J.S."/>
            <person name="Lee K.C."/>
            <person name="Kim K.K."/>
            <person name="Lee B.W."/>
        </authorList>
    </citation>
    <scope>NUCLEOTIDE SEQUENCE [LARGE SCALE GENOMIC DNA]</scope>
    <source>
        <strain evidence="1 2">SA3-7</strain>
    </source>
</reference>
<organism evidence="1 2">
    <name type="scientific">Mucilaginibacter gotjawali</name>
    <dbReference type="NCBI Taxonomy" id="1550579"/>
    <lineage>
        <taxon>Bacteria</taxon>
        <taxon>Pseudomonadati</taxon>
        <taxon>Bacteroidota</taxon>
        <taxon>Sphingobacteriia</taxon>
        <taxon>Sphingobacteriales</taxon>
        <taxon>Sphingobacteriaceae</taxon>
        <taxon>Mucilaginibacter</taxon>
    </lineage>
</organism>
<dbReference type="KEGG" id="mgot:MgSA37_00670"/>
<proteinExistence type="predicted"/>
<dbReference type="OrthoDB" id="799982at2"/>